<evidence type="ECO:0000256" key="3">
    <source>
        <dbReference type="ARBA" id="ARBA00022692"/>
    </source>
</evidence>
<dbReference type="Proteomes" id="UP000663828">
    <property type="component" value="Unassembled WGS sequence"/>
</dbReference>
<keyword evidence="9" id="KW-1185">Reference proteome</keyword>
<evidence type="ECO:0000256" key="1">
    <source>
        <dbReference type="ARBA" id="ARBA00004141"/>
    </source>
</evidence>
<organism evidence="8 9">
    <name type="scientific">Adineta ricciae</name>
    <name type="common">Rotifer</name>
    <dbReference type="NCBI Taxonomy" id="249248"/>
    <lineage>
        <taxon>Eukaryota</taxon>
        <taxon>Metazoa</taxon>
        <taxon>Spiralia</taxon>
        <taxon>Gnathifera</taxon>
        <taxon>Rotifera</taxon>
        <taxon>Eurotatoria</taxon>
        <taxon>Bdelloidea</taxon>
        <taxon>Adinetida</taxon>
        <taxon>Adinetidae</taxon>
        <taxon>Adineta</taxon>
    </lineage>
</organism>
<dbReference type="GO" id="GO:0030003">
    <property type="term" value="P:intracellular monoatomic cation homeostasis"/>
    <property type="evidence" value="ECO:0007669"/>
    <property type="project" value="TreeGrafter"/>
</dbReference>
<feature type="transmembrane region" description="Helical" evidence="6">
    <location>
        <begin position="345"/>
        <end position="363"/>
    </location>
</feature>
<keyword evidence="3 6" id="KW-0812">Transmembrane</keyword>
<reference evidence="8" key="1">
    <citation type="submission" date="2021-02" db="EMBL/GenBank/DDBJ databases">
        <authorList>
            <person name="Nowell W R."/>
        </authorList>
    </citation>
    <scope>NUCLEOTIDE SEQUENCE</scope>
</reference>
<proteinExistence type="inferred from homology"/>
<feature type="transmembrane region" description="Helical" evidence="6">
    <location>
        <begin position="375"/>
        <end position="399"/>
    </location>
</feature>
<dbReference type="PANTHER" id="PTHR12191:SF37">
    <property type="entry name" value="ZINC TRANSPORTER FOI"/>
    <property type="match status" value="1"/>
</dbReference>
<protein>
    <submittedName>
        <fullName evidence="8">Uncharacterized protein</fullName>
    </submittedName>
</protein>
<gene>
    <name evidence="8" type="ORF">XAT740_LOCUS39382</name>
</gene>
<name>A0A815SWF0_ADIRI</name>
<dbReference type="GO" id="GO:0140410">
    <property type="term" value="F:monoatomic cation:bicarbonate symporter activity"/>
    <property type="evidence" value="ECO:0007669"/>
    <property type="project" value="TreeGrafter"/>
</dbReference>
<evidence type="ECO:0000313" key="9">
    <source>
        <dbReference type="Proteomes" id="UP000663828"/>
    </source>
</evidence>
<keyword evidence="5 6" id="KW-0472">Membrane</keyword>
<sequence>MYRTILLILFGSDLVFGVNNQLSLLETNLLHQHLKTTNDLNLFYQQLLRSNDVDDSRLLHTTINENDIHNQHIEHKCFKSTNDLLKGFDIQNNTNLTRTDFQRLLPVLVNVKFNEGCTKSPGWTNWKNILIGFLVVTFINCSALGGAVILPFRNKPAFKWILSAFIGLAVGTLTGSGIFHLIPMAFNIPHLDIYHSYLNKALLTMIAIYLFYLRDQLSRIFFDVETITCTHSHSDGQLSVRASHLIDSASSTSQRSLARNSNLFTRNKHVSHLVQNLKTMKAAGWMIFLGDMLHNFIDGLTLGAAFMVSIGEGLRMCLPIICEEFPHELGDIAVLLSSGLNIGQALIVNFLAACSCYLGFFIGAKLGELEEFHPWIYALAGGMFVYIGLADMIPELVAMGDEIEKDHLQSKQQITIVFKLKILFCQNSGVILGVVIMFFLGKYGTYLENLIEL</sequence>
<dbReference type="GO" id="GO:0005385">
    <property type="term" value="F:zinc ion transmembrane transporter activity"/>
    <property type="evidence" value="ECO:0007669"/>
    <property type="project" value="TreeGrafter"/>
</dbReference>
<evidence type="ECO:0000256" key="7">
    <source>
        <dbReference type="SAM" id="SignalP"/>
    </source>
</evidence>
<evidence type="ECO:0000256" key="2">
    <source>
        <dbReference type="ARBA" id="ARBA00006939"/>
    </source>
</evidence>
<evidence type="ECO:0000256" key="6">
    <source>
        <dbReference type="SAM" id="Phobius"/>
    </source>
</evidence>
<feature type="chain" id="PRO_5032464479" evidence="7">
    <location>
        <begin position="18"/>
        <end position="453"/>
    </location>
</feature>
<feature type="signal peptide" evidence="7">
    <location>
        <begin position="1"/>
        <end position="17"/>
    </location>
</feature>
<feature type="transmembrane region" description="Helical" evidence="6">
    <location>
        <begin position="129"/>
        <end position="150"/>
    </location>
</feature>
<dbReference type="GO" id="GO:0005886">
    <property type="term" value="C:plasma membrane"/>
    <property type="evidence" value="ECO:0007669"/>
    <property type="project" value="TreeGrafter"/>
</dbReference>
<comment type="subcellular location">
    <subcellularLocation>
        <location evidence="1">Membrane</location>
        <topology evidence="1">Multi-pass membrane protein</topology>
    </subcellularLocation>
</comment>
<evidence type="ECO:0000256" key="4">
    <source>
        <dbReference type="ARBA" id="ARBA00022989"/>
    </source>
</evidence>
<keyword evidence="7" id="KW-0732">Signal</keyword>
<dbReference type="AlphaFoldDB" id="A0A815SWF0"/>
<feature type="transmembrane region" description="Helical" evidence="6">
    <location>
        <begin position="420"/>
        <end position="440"/>
    </location>
</feature>
<feature type="transmembrane region" description="Helical" evidence="6">
    <location>
        <begin position="194"/>
        <end position="212"/>
    </location>
</feature>
<comment type="similarity">
    <text evidence="2">Belongs to the ZIP transporter (TC 2.A.5) family.</text>
</comment>
<evidence type="ECO:0000256" key="5">
    <source>
        <dbReference type="ARBA" id="ARBA00023136"/>
    </source>
</evidence>
<dbReference type="EMBL" id="CAJNOR010004358">
    <property type="protein sequence ID" value="CAF1496248.1"/>
    <property type="molecule type" value="Genomic_DNA"/>
</dbReference>
<feature type="transmembrane region" description="Helical" evidence="6">
    <location>
        <begin position="162"/>
        <end position="182"/>
    </location>
</feature>
<dbReference type="Pfam" id="PF02535">
    <property type="entry name" value="Zip"/>
    <property type="match status" value="1"/>
</dbReference>
<accession>A0A815SWF0</accession>
<dbReference type="PANTHER" id="PTHR12191">
    <property type="entry name" value="SOLUTE CARRIER FAMILY 39"/>
    <property type="match status" value="1"/>
</dbReference>
<dbReference type="InterPro" id="IPR050799">
    <property type="entry name" value="ZIP_Transporter"/>
</dbReference>
<dbReference type="GO" id="GO:0071578">
    <property type="term" value="P:zinc ion import across plasma membrane"/>
    <property type="evidence" value="ECO:0007669"/>
    <property type="project" value="TreeGrafter"/>
</dbReference>
<evidence type="ECO:0000313" key="8">
    <source>
        <dbReference type="EMBL" id="CAF1496248.1"/>
    </source>
</evidence>
<comment type="caution">
    <text evidence="8">The sequence shown here is derived from an EMBL/GenBank/DDBJ whole genome shotgun (WGS) entry which is preliminary data.</text>
</comment>
<dbReference type="InterPro" id="IPR003689">
    <property type="entry name" value="ZIP"/>
</dbReference>
<keyword evidence="4 6" id="KW-1133">Transmembrane helix</keyword>